<dbReference type="InterPro" id="IPR011701">
    <property type="entry name" value="MFS"/>
</dbReference>
<dbReference type="PROSITE" id="PS50850">
    <property type="entry name" value="MFS"/>
    <property type="match status" value="1"/>
</dbReference>
<dbReference type="GO" id="GO:0005886">
    <property type="term" value="C:plasma membrane"/>
    <property type="evidence" value="ECO:0007669"/>
    <property type="project" value="UniProtKB-SubCell"/>
</dbReference>
<reference evidence="8 9" key="1">
    <citation type="submission" date="2016-09" db="EMBL/GenBank/DDBJ databases">
        <title>Draft genome sequence for the type strain of Desulfuribacillus alkaliarsenatis AHT28, an obligately anaerobic, sulfidogenic bacterium isolated from Russian soda lake sediments.</title>
        <authorList>
            <person name="Abin C.A."/>
            <person name="Hollibaugh J.T."/>
        </authorList>
    </citation>
    <scope>NUCLEOTIDE SEQUENCE [LARGE SCALE GENOMIC DNA]</scope>
    <source>
        <strain evidence="8 9">AHT28</strain>
    </source>
</reference>
<evidence type="ECO:0000256" key="6">
    <source>
        <dbReference type="SAM" id="Phobius"/>
    </source>
</evidence>
<evidence type="ECO:0000313" key="8">
    <source>
        <dbReference type="EMBL" id="OEF97194.1"/>
    </source>
</evidence>
<dbReference type="InterPro" id="IPR036259">
    <property type="entry name" value="MFS_trans_sf"/>
</dbReference>
<feature type="transmembrane region" description="Helical" evidence="6">
    <location>
        <begin position="261"/>
        <end position="279"/>
    </location>
</feature>
<dbReference type="GO" id="GO:0022857">
    <property type="term" value="F:transmembrane transporter activity"/>
    <property type="evidence" value="ECO:0007669"/>
    <property type="project" value="InterPro"/>
</dbReference>
<evidence type="ECO:0000256" key="2">
    <source>
        <dbReference type="ARBA" id="ARBA00022448"/>
    </source>
</evidence>
<evidence type="ECO:0000256" key="4">
    <source>
        <dbReference type="ARBA" id="ARBA00022989"/>
    </source>
</evidence>
<feature type="transmembrane region" description="Helical" evidence="6">
    <location>
        <begin position="55"/>
        <end position="72"/>
    </location>
</feature>
<proteinExistence type="predicted"/>
<feature type="transmembrane region" description="Helical" evidence="6">
    <location>
        <begin position="285"/>
        <end position="307"/>
    </location>
</feature>
<evidence type="ECO:0000259" key="7">
    <source>
        <dbReference type="PROSITE" id="PS50850"/>
    </source>
</evidence>
<feature type="transmembrane region" description="Helical" evidence="6">
    <location>
        <begin position="230"/>
        <end position="249"/>
    </location>
</feature>
<feature type="transmembrane region" description="Helical" evidence="6">
    <location>
        <begin position="347"/>
        <end position="366"/>
    </location>
</feature>
<feature type="transmembrane region" description="Helical" evidence="6">
    <location>
        <begin position="20"/>
        <end position="43"/>
    </location>
</feature>
<feature type="domain" description="Major facilitator superfamily (MFS) profile" evidence="7">
    <location>
        <begin position="1"/>
        <end position="371"/>
    </location>
</feature>
<dbReference type="EMBL" id="MIJE01000022">
    <property type="protein sequence ID" value="OEF97194.1"/>
    <property type="molecule type" value="Genomic_DNA"/>
</dbReference>
<feature type="transmembrane region" description="Helical" evidence="6">
    <location>
        <begin position="142"/>
        <end position="162"/>
    </location>
</feature>
<dbReference type="PANTHER" id="PTHR23504">
    <property type="entry name" value="MAJOR FACILITATOR SUPERFAMILY DOMAIN-CONTAINING PROTEIN 10"/>
    <property type="match status" value="1"/>
</dbReference>
<keyword evidence="9" id="KW-1185">Reference proteome</keyword>
<sequence>MLGYGIGMPVLPFYIEQLGGGGLQLGLLIAAYGVMQLIFAPVWGSLSDRYGRKPILMVGMTGLGLGMLLFGLSHSLWMLYMAQLISGALACAMFPVAMAYISDSTSEENRSGAMGKIGAAAGLGIVIGPGIGGLLATNSLSTPFFVAASVCFFTVLVIMIGLPETLTKASRNESVDKIEFLQIRGLWQALYTPIAFGLFAIFAVYFGKTNFSSIYGLYALERFGYGPQEVGSILMIMSLVYLIAQGFIVGPLTKKYGEQKVIKWALLGNAIGFILMLIADAFIWIVLTISFFILLNALLKPAALAFISKNSTMKQGKAMGFAESYMSVGRIIGPIWAGAIFDVNMSFPFISGALFFLLMFLISLSYSDETDKRNGLTC</sequence>
<evidence type="ECO:0000256" key="5">
    <source>
        <dbReference type="ARBA" id="ARBA00023136"/>
    </source>
</evidence>
<keyword evidence="4 6" id="KW-1133">Transmembrane helix</keyword>
<dbReference type="AlphaFoldDB" id="A0A1E5G2M5"/>
<comment type="caution">
    <text evidence="8">The sequence shown here is derived from an EMBL/GenBank/DDBJ whole genome shotgun (WGS) entry which is preliminary data.</text>
</comment>
<accession>A0A1E5G2M5</accession>
<gene>
    <name evidence="8" type="ORF">BHF68_05770</name>
</gene>
<evidence type="ECO:0000313" key="9">
    <source>
        <dbReference type="Proteomes" id="UP000094296"/>
    </source>
</evidence>
<dbReference type="SUPFAM" id="SSF103473">
    <property type="entry name" value="MFS general substrate transporter"/>
    <property type="match status" value="1"/>
</dbReference>
<dbReference type="Pfam" id="PF07690">
    <property type="entry name" value="MFS_1"/>
    <property type="match status" value="1"/>
</dbReference>
<dbReference type="InterPro" id="IPR001958">
    <property type="entry name" value="Tet-R_TetA/multi-R_MdtG-like"/>
</dbReference>
<dbReference type="Gene3D" id="1.20.1250.20">
    <property type="entry name" value="MFS general substrate transporter like domains"/>
    <property type="match status" value="1"/>
</dbReference>
<feature type="transmembrane region" description="Helical" evidence="6">
    <location>
        <begin position="183"/>
        <end position="206"/>
    </location>
</feature>
<dbReference type="STRING" id="766136.BHF68_05770"/>
<protein>
    <recommendedName>
        <fullName evidence="7">Major facilitator superfamily (MFS) profile domain-containing protein</fullName>
    </recommendedName>
</protein>
<keyword evidence="5 6" id="KW-0472">Membrane</keyword>
<feature type="transmembrane region" description="Helical" evidence="6">
    <location>
        <begin position="113"/>
        <end position="136"/>
    </location>
</feature>
<name>A0A1E5G2M5_9FIRM</name>
<feature type="transmembrane region" description="Helical" evidence="6">
    <location>
        <begin position="78"/>
        <end position="101"/>
    </location>
</feature>
<keyword evidence="3 6" id="KW-0812">Transmembrane</keyword>
<dbReference type="PRINTS" id="PR01035">
    <property type="entry name" value="TCRTETA"/>
</dbReference>
<dbReference type="Proteomes" id="UP000094296">
    <property type="component" value="Unassembled WGS sequence"/>
</dbReference>
<evidence type="ECO:0000256" key="1">
    <source>
        <dbReference type="ARBA" id="ARBA00004651"/>
    </source>
</evidence>
<organism evidence="8 9">
    <name type="scientific">Desulfuribacillus alkaliarsenatis</name>
    <dbReference type="NCBI Taxonomy" id="766136"/>
    <lineage>
        <taxon>Bacteria</taxon>
        <taxon>Bacillati</taxon>
        <taxon>Bacillota</taxon>
        <taxon>Desulfuribacillia</taxon>
        <taxon>Desulfuribacillales</taxon>
        <taxon>Desulfuribacillaceae</taxon>
        <taxon>Desulfuribacillus</taxon>
    </lineage>
</organism>
<feature type="transmembrane region" description="Helical" evidence="6">
    <location>
        <begin position="319"/>
        <end position="341"/>
    </location>
</feature>
<keyword evidence="2" id="KW-0813">Transport</keyword>
<dbReference type="InterPro" id="IPR020846">
    <property type="entry name" value="MFS_dom"/>
</dbReference>
<evidence type="ECO:0000256" key="3">
    <source>
        <dbReference type="ARBA" id="ARBA00022692"/>
    </source>
</evidence>
<dbReference type="PANTHER" id="PTHR23504:SF15">
    <property type="entry name" value="MAJOR FACILITATOR SUPERFAMILY (MFS) PROFILE DOMAIN-CONTAINING PROTEIN"/>
    <property type="match status" value="1"/>
</dbReference>
<comment type="subcellular location">
    <subcellularLocation>
        <location evidence="1">Cell membrane</location>
        <topology evidence="1">Multi-pass membrane protein</topology>
    </subcellularLocation>
</comment>